<dbReference type="OrthoDB" id="162969at2759"/>
<proteinExistence type="predicted"/>
<protein>
    <submittedName>
        <fullName evidence="2">Unplaced genomic scaffold scaffold_212, whole genome shotgun sequence</fullName>
    </submittedName>
</protein>
<evidence type="ECO:0000259" key="1">
    <source>
        <dbReference type="Pfam" id="PF03184"/>
    </source>
</evidence>
<dbReference type="InterPro" id="IPR004875">
    <property type="entry name" value="DDE_SF_endonuclease_dom"/>
</dbReference>
<accession>A0A0D0DRF5</accession>
<keyword evidence="3" id="KW-1185">Reference proteome</keyword>
<organism evidence="2 3">
    <name type="scientific">Paxillus rubicundulus Ve08.2h10</name>
    <dbReference type="NCBI Taxonomy" id="930991"/>
    <lineage>
        <taxon>Eukaryota</taxon>
        <taxon>Fungi</taxon>
        <taxon>Dikarya</taxon>
        <taxon>Basidiomycota</taxon>
        <taxon>Agaricomycotina</taxon>
        <taxon>Agaricomycetes</taxon>
        <taxon>Agaricomycetidae</taxon>
        <taxon>Boletales</taxon>
        <taxon>Paxilineae</taxon>
        <taxon>Paxillaceae</taxon>
        <taxon>Paxillus</taxon>
    </lineage>
</organism>
<reference evidence="2 3" key="1">
    <citation type="submission" date="2014-04" db="EMBL/GenBank/DDBJ databases">
        <authorList>
            <consortium name="DOE Joint Genome Institute"/>
            <person name="Kuo A."/>
            <person name="Kohler A."/>
            <person name="Jargeat P."/>
            <person name="Nagy L.G."/>
            <person name="Floudas D."/>
            <person name="Copeland A."/>
            <person name="Barry K.W."/>
            <person name="Cichocki N."/>
            <person name="Veneault-Fourrey C."/>
            <person name="LaButti K."/>
            <person name="Lindquist E.A."/>
            <person name="Lipzen A."/>
            <person name="Lundell T."/>
            <person name="Morin E."/>
            <person name="Murat C."/>
            <person name="Sun H."/>
            <person name="Tunlid A."/>
            <person name="Henrissat B."/>
            <person name="Grigoriev I.V."/>
            <person name="Hibbett D.S."/>
            <person name="Martin F."/>
            <person name="Nordberg H.P."/>
            <person name="Cantor M.N."/>
            <person name="Hua S.X."/>
        </authorList>
    </citation>
    <scope>NUCLEOTIDE SEQUENCE [LARGE SCALE GENOMIC DNA]</scope>
    <source>
        <strain evidence="2 3">Ve08.2h10</strain>
    </source>
</reference>
<name>A0A0D0DRF5_9AGAM</name>
<dbReference type="Proteomes" id="UP000054538">
    <property type="component" value="Unassembled WGS sequence"/>
</dbReference>
<dbReference type="Pfam" id="PF03184">
    <property type="entry name" value="DDE_1"/>
    <property type="match status" value="1"/>
</dbReference>
<dbReference type="InParanoid" id="A0A0D0DRF5"/>
<gene>
    <name evidence="2" type="ORF">PAXRUDRAFT_140419</name>
</gene>
<reference evidence="3" key="2">
    <citation type="submission" date="2015-01" db="EMBL/GenBank/DDBJ databases">
        <title>Evolutionary Origins and Diversification of the Mycorrhizal Mutualists.</title>
        <authorList>
            <consortium name="DOE Joint Genome Institute"/>
            <consortium name="Mycorrhizal Genomics Consortium"/>
            <person name="Kohler A."/>
            <person name="Kuo A."/>
            <person name="Nagy L.G."/>
            <person name="Floudas D."/>
            <person name="Copeland A."/>
            <person name="Barry K.W."/>
            <person name="Cichocki N."/>
            <person name="Veneault-Fourrey C."/>
            <person name="LaButti K."/>
            <person name="Lindquist E.A."/>
            <person name="Lipzen A."/>
            <person name="Lundell T."/>
            <person name="Morin E."/>
            <person name="Murat C."/>
            <person name="Riley R."/>
            <person name="Ohm R."/>
            <person name="Sun H."/>
            <person name="Tunlid A."/>
            <person name="Henrissat B."/>
            <person name="Grigoriev I.V."/>
            <person name="Hibbett D.S."/>
            <person name="Martin F."/>
        </authorList>
    </citation>
    <scope>NUCLEOTIDE SEQUENCE [LARGE SCALE GENOMIC DNA]</scope>
    <source>
        <strain evidence="3">Ve08.2h10</strain>
    </source>
</reference>
<feature type="domain" description="DDE-1" evidence="1">
    <location>
        <begin position="5"/>
        <end position="65"/>
    </location>
</feature>
<dbReference type="AlphaFoldDB" id="A0A0D0DRF5"/>
<dbReference type="HOGENOM" id="CLU_088458_4_1_1"/>
<evidence type="ECO:0000313" key="2">
    <source>
        <dbReference type="EMBL" id="KIK95563.1"/>
    </source>
</evidence>
<evidence type="ECO:0000313" key="3">
    <source>
        <dbReference type="Proteomes" id="UP000054538"/>
    </source>
</evidence>
<dbReference type="GO" id="GO:0003676">
    <property type="term" value="F:nucleic acid binding"/>
    <property type="evidence" value="ECO:0007669"/>
    <property type="project" value="InterPro"/>
</dbReference>
<sequence>MKHERWHICLLIDNFSGHKILYELLNIDLELNEPNMTALVQPCDVGIIHCIKAHYCRSFCQCTVDMDKLCGN</sequence>
<dbReference type="EMBL" id="KN825034">
    <property type="protein sequence ID" value="KIK95563.1"/>
    <property type="molecule type" value="Genomic_DNA"/>
</dbReference>